<dbReference type="EMBL" id="MU167279">
    <property type="protein sequence ID" value="KAG0145295.1"/>
    <property type="molecule type" value="Genomic_DNA"/>
</dbReference>
<evidence type="ECO:0000256" key="4">
    <source>
        <dbReference type="ARBA" id="ARBA00022753"/>
    </source>
</evidence>
<dbReference type="InterPro" id="IPR038499">
    <property type="entry name" value="BRO1_sf"/>
</dbReference>
<sequence length="1038" mass="115061">MSTTQPPLLWVPLKSTSDVSYAQSIRQTITQTYQESPDTYKDEILALDRCRQDALRGSAGSDVTAGRDLLYKYFGQLELLELRFPEVRVPFPWKDAFTGKEISQLSLAYEKASVIFNIAATLSSLAAQQNRTSTEGIRRAFHNFRCAAGMFTYINDNFLHAPSTDLSREVVKVLVQLMIAQATEVFVERMTEEKEKKPFGLRARVSTQAAFLYGSVLEDVKDLASKGIFDRSWTWLCKHKYFVSLAQYQRAQADSAASKHGAALTRLQIAETAAKEAHRFATSFSAAFVNISSGVITLPSDAAVSLVELTKTHLTLCTEARTSEQRDNDLIYHEAQPSEAALPPIEKSSVGEPIPIQEVYGAPEVQKVVGQDIFIRLVPLSVHQSSSLYSEEKAKLVRTDGEKCELADTELTTTLEFLGLPASLDKFNDAILNGGHLTRLNELADPPAQVLEWADSIRQAVATKTVDQMCAELISLRDKTTRELETIERGLDNDARECEQMRVRYDHLWEQPPALNFTKSWRQSIRSQRETLEIAKQSDSQVEALWASSRTDIEILAEPTGAALQSLFAQTLTNDDPTNGPSLLDVSDATDDEAELLQMQNLVTSIQDNLSRLQSIKKERQGVLKDLKERIQADDISQLLILNRKVQNVEPALFSAELEKFRAHSGRISATLHLQTSTIQELVAQYKSLVEGKRGKALQDVWANASKRRAQMTSRLQRAYEAHEEIRSGISKGTQFYREISDAVNELQRQVSSFTSSRITERVQMAAKAEAEKDRRTSIVQSPSSVPTDVHSLEQQMTGMRLKNSTNYPPPLPPPPPQPASWQSPQNSGVVGQSAYQHQPAPSMQVNTPHSISPHPSASPADPYAGLGSLGSIRSHPSSSHDPSYPRYNPTPNYAHPTQNYTAPSVPGHVLPPPPPPITYQTTGAHPVASYAPPPPRPSQLHDPQYYNTPPPHQPQPYAWSSSQPSIPQQRPPPPPPPRPFQASAYPSTQYPLTQYAPSPQPYPPQAGWQPSAPQPPQSGSYPPPPGPYSSQPPRNAY</sequence>
<evidence type="ECO:0000313" key="8">
    <source>
        <dbReference type="EMBL" id="KAG0145295.1"/>
    </source>
</evidence>
<name>A0A9P6NKL5_9BASI</name>
<keyword evidence="9" id="KW-1185">Reference proteome</keyword>
<evidence type="ECO:0000256" key="5">
    <source>
        <dbReference type="ARBA" id="ARBA00041284"/>
    </source>
</evidence>
<feature type="compositionally biased region" description="Pro residues" evidence="6">
    <location>
        <begin position="808"/>
        <end position="819"/>
    </location>
</feature>
<feature type="compositionally biased region" description="Pro residues" evidence="6">
    <location>
        <begin position="1013"/>
        <end position="1028"/>
    </location>
</feature>
<feature type="compositionally biased region" description="Low complexity" evidence="6">
    <location>
        <begin position="870"/>
        <end position="888"/>
    </location>
</feature>
<dbReference type="Gene3D" id="1.20.140.50">
    <property type="entry name" value="alix/aip1 like domains"/>
    <property type="match status" value="1"/>
</dbReference>
<feature type="region of interest" description="Disordered" evidence="6">
    <location>
        <begin position="766"/>
        <end position="790"/>
    </location>
</feature>
<dbReference type="Proteomes" id="UP000886653">
    <property type="component" value="Unassembled WGS sequence"/>
</dbReference>
<dbReference type="Pfam" id="PF03097">
    <property type="entry name" value="BRO1"/>
    <property type="match status" value="1"/>
</dbReference>
<protein>
    <recommendedName>
        <fullName evidence="5">BRO domain-containing protein 1</fullName>
    </recommendedName>
</protein>
<evidence type="ECO:0000259" key="7">
    <source>
        <dbReference type="PROSITE" id="PS51180"/>
    </source>
</evidence>
<feature type="compositionally biased region" description="Polar residues" evidence="6">
    <location>
        <begin position="890"/>
        <end position="903"/>
    </location>
</feature>
<reference evidence="8" key="1">
    <citation type="submission" date="2013-11" db="EMBL/GenBank/DDBJ databases">
        <title>Genome sequence of the fusiform rust pathogen reveals effectors for host alternation and coevolution with pine.</title>
        <authorList>
            <consortium name="DOE Joint Genome Institute"/>
            <person name="Smith K."/>
            <person name="Pendleton A."/>
            <person name="Kubisiak T."/>
            <person name="Anderson C."/>
            <person name="Salamov A."/>
            <person name="Aerts A."/>
            <person name="Riley R."/>
            <person name="Clum A."/>
            <person name="Lindquist E."/>
            <person name="Ence D."/>
            <person name="Campbell M."/>
            <person name="Kronenberg Z."/>
            <person name="Feau N."/>
            <person name="Dhillon B."/>
            <person name="Hamelin R."/>
            <person name="Burleigh J."/>
            <person name="Smith J."/>
            <person name="Yandell M."/>
            <person name="Nelson C."/>
            <person name="Grigoriev I."/>
            <person name="Davis J."/>
        </authorList>
    </citation>
    <scope>NUCLEOTIDE SEQUENCE</scope>
    <source>
        <strain evidence="8">G11</strain>
    </source>
</reference>
<dbReference type="AlphaFoldDB" id="A0A9P6NKL5"/>
<dbReference type="PANTHER" id="PTHR23030:SF30">
    <property type="entry name" value="TYROSINE-PROTEIN PHOSPHATASE NON-RECEPTOR TYPE 23"/>
    <property type="match status" value="1"/>
</dbReference>
<dbReference type="Gene3D" id="1.25.40.280">
    <property type="entry name" value="alix/aip1 like domains"/>
    <property type="match status" value="1"/>
</dbReference>
<evidence type="ECO:0000256" key="2">
    <source>
        <dbReference type="ARBA" id="ARBA00004496"/>
    </source>
</evidence>
<dbReference type="GO" id="GO:0005768">
    <property type="term" value="C:endosome"/>
    <property type="evidence" value="ECO:0007669"/>
    <property type="project" value="UniProtKB-SubCell"/>
</dbReference>
<dbReference type="SMART" id="SM01041">
    <property type="entry name" value="BRO1"/>
    <property type="match status" value="1"/>
</dbReference>
<gene>
    <name evidence="8" type="ORF">CROQUDRAFT_45980</name>
</gene>
<feature type="compositionally biased region" description="Low complexity" evidence="6">
    <location>
        <begin position="849"/>
        <end position="861"/>
    </location>
</feature>
<dbReference type="PANTHER" id="PTHR23030">
    <property type="entry name" value="PCD6 INTERACTING PROTEIN-RELATED"/>
    <property type="match status" value="1"/>
</dbReference>
<dbReference type="OrthoDB" id="2141925at2759"/>
<comment type="subcellular location">
    <subcellularLocation>
        <location evidence="2">Cytoplasm</location>
    </subcellularLocation>
    <subcellularLocation>
        <location evidence="1">Endosome</location>
    </subcellularLocation>
</comment>
<evidence type="ECO:0000256" key="6">
    <source>
        <dbReference type="SAM" id="MobiDB-lite"/>
    </source>
</evidence>
<feature type="region of interest" description="Disordered" evidence="6">
    <location>
        <begin position="802"/>
        <end position="1038"/>
    </location>
</feature>
<evidence type="ECO:0000256" key="1">
    <source>
        <dbReference type="ARBA" id="ARBA00004177"/>
    </source>
</evidence>
<dbReference type="PROSITE" id="PS51180">
    <property type="entry name" value="BRO1"/>
    <property type="match status" value="1"/>
</dbReference>
<feature type="domain" description="BRO1" evidence="7">
    <location>
        <begin position="7"/>
        <end position="411"/>
    </location>
</feature>
<dbReference type="Gene3D" id="1.20.120.560">
    <property type="entry name" value="alix/aip1 in complex with the ypdl late domain"/>
    <property type="match status" value="1"/>
</dbReference>
<keyword evidence="3" id="KW-0963">Cytoplasm</keyword>
<organism evidence="8 9">
    <name type="scientific">Cronartium quercuum f. sp. fusiforme G11</name>
    <dbReference type="NCBI Taxonomy" id="708437"/>
    <lineage>
        <taxon>Eukaryota</taxon>
        <taxon>Fungi</taxon>
        <taxon>Dikarya</taxon>
        <taxon>Basidiomycota</taxon>
        <taxon>Pucciniomycotina</taxon>
        <taxon>Pucciniomycetes</taxon>
        <taxon>Pucciniales</taxon>
        <taxon>Coleosporiaceae</taxon>
        <taxon>Cronartium</taxon>
    </lineage>
</organism>
<evidence type="ECO:0000313" key="9">
    <source>
        <dbReference type="Proteomes" id="UP000886653"/>
    </source>
</evidence>
<feature type="compositionally biased region" description="Polar residues" evidence="6">
    <location>
        <begin position="778"/>
        <end position="790"/>
    </location>
</feature>
<keyword evidence="4" id="KW-0967">Endosome</keyword>
<dbReference type="InterPro" id="IPR004328">
    <property type="entry name" value="BRO1_dom"/>
</dbReference>
<evidence type="ECO:0000256" key="3">
    <source>
        <dbReference type="ARBA" id="ARBA00022490"/>
    </source>
</evidence>
<proteinExistence type="predicted"/>
<feature type="compositionally biased region" description="Polar residues" evidence="6">
    <location>
        <begin position="829"/>
        <end position="848"/>
    </location>
</feature>
<accession>A0A9P6NKL5</accession>
<feature type="compositionally biased region" description="Low complexity" evidence="6">
    <location>
        <begin position="1029"/>
        <end position="1038"/>
    </location>
</feature>
<feature type="compositionally biased region" description="Pro residues" evidence="6">
    <location>
        <begin position="970"/>
        <end position="980"/>
    </location>
</feature>
<dbReference type="Pfam" id="PF13949">
    <property type="entry name" value="ALIX_LYPXL_bnd"/>
    <property type="match status" value="1"/>
</dbReference>
<comment type="caution">
    <text evidence="8">The sequence shown here is derived from an EMBL/GenBank/DDBJ whole genome shotgun (WGS) entry which is preliminary data.</text>
</comment>
<dbReference type="InterPro" id="IPR025304">
    <property type="entry name" value="ALIX_V_dom"/>
</dbReference>
<dbReference type="GO" id="GO:0043328">
    <property type="term" value="P:protein transport to vacuole involved in ubiquitin-dependent protein catabolic process via the multivesicular body sorting pathway"/>
    <property type="evidence" value="ECO:0007669"/>
    <property type="project" value="TreeGrafter"/>
</dbReference>